<protein>
    <submittedName>
        <fullName evidence="5">Acyl-CoA dehydrogenase</fullName>
    </submittedName>
</protein>
<sequence>MTKIGSEASSLLSAVKDIVPALRANGQQAEDQRWLPVANLDLLEAAGVFRMATPRAFGGLDLSLREQSAVLAEIARGCPSSSWVSMVWVSSAWMVSLFPEELQSEVFKNPSVRISGGFSPTGTLVPAGDGYTLNGTWGFNSGCRGADWNMMLANVERPDGSVDEAVVLVPIDQFTVDDDWNASSLAATGSCTTHARDVHVPAHRVVIPAEAEAAIAAGIELPPPPPGRGYGLYSFLFSQAVATFVGIARGALEMFLERLPGRGISYTAWDDQAEHPVTQIQIGAAASRIAAAEALSEQMYELLQTRADAYEELTLEERGAVRGHSAYAVQLCKEAVEILYSASGASVIKRSVPLQRFHRDIQGLSLHGWIVLNTNLELYGRLLLGKDPQTALL</sequence>
<proteinExistence type="inferred from homology"/>
<dbReference type="Gene3D" id="1.20.140.10">
    <property type="entry name" value="Butyryl-CoA Dehydrogenase, subunit A, domain 3"/>
    <property type="match status" value="1"/>
</dbReference>
<name>A0A1I2EMS8_9ACTN</name>
<dbReference type="InterPro" id="IPR013107">
    <property type="entry name" value="Acyl-CoA_DH_C"/>
</dbReference>
<dbReference type="RefSeq" id="WP_093613442.1">
    <property type="nucleotide sequence ID" value="NZ_BOMT01000096.1"/>
</dbReference>
<gene>
    <name evidence="5" type="ORF">SAMN05421541_104552</name>
</gene>
<dbReference type="Proteomes" id="UP000199645">
    <property type="component" value="Unassembled WGS sequence"/>
</dbReference>
<evidence type="ECO:0000256" key="1">
    <source>
        <dbReference type="ARBA" id="ARBA00023002"/>
    </source>
</evidence>
<feature type="domain" description="Acyl-CoA dehydrogenase C-terminal" evidence="4">
    <location>
        <begin position="241"/>
        <end position="367"/>
    </location>
</feature>
<dbReference type="Pfam" id="PF08028">
    <property type="entry name" value="Acyl-CoA_dh_2"/>
    <property type="match status" value="1"/>
</dbReference>
<dbReference type="GO" id="GO:0016712">
    <property type="term" value="F:oxidoreductase activity, acting on paired donors, with incorporation or reduction of molecular oxygen, reduced flavin or flavoprotein as one donor, and incorporation of one atom of oxygen"/>
    <property type="evidence" value="ECO:0007669"/>
    <property type="project" value="TreeGrafter"/>
</dbReference>
<dbReference type="Gene3D" id="1.10.540.10">
    <property type="entry name" value="Acyl-CoA dehydrogenase/oxidase, N-terminal domain"/>
    <property type="match status" value="1"/>
</dbReference>
<evidence type="ECO:0000313" key="5">
    <source>
        <dbReference type="EMBL" id="SFE93540.1"/>
    </source>
</evidence>
<dbReference type="Gene3D" id="2.40.110.10">
    <property type="entry name" value="Butyryl-CoA Dehydrogenase, subunit A, domain 2"/>
    <property type="match status" value="1"/>
</dbReference>
<dbReference type="InterPro" id="IPR050741">
    <property type="entry name" value="Acyl-CoA_dehydrogenase"/>
</dbReference>
<dbReference type="InterPro" id="IPR013786">
    <property type="entry name" value="AcylCoA_DH/ox_N"/>
</dbReference>
<keyword evidence="1" id="KW-0560">Oxidoreductase</keyword>
<evidence type="ECO:0000259" key="4">
    <source>
        <dbReference type="Pfam" id="PF08028"/>
    </source>
</evidence>
<feature type="domain" description="Acyl-CoA dehydrogenase/oxidase N-terminal" evidence="3">
    <location>
        <begin position="26"/>
        <end position="101"/>
    </location>
</feature>
<dbReference type="EMBL" id="FONV01000004">
    <property type="protein sequence ID" value="SFE93540.1"/>
    <property type="molecule type" value="Genomic_DNA"/>
</dbReference>
<dbReference type="OrthoDB" id="3404950at2"/>
<dbReference type="GO" id="GO:0003995">
    <property type="term" value="F:acyl-CoA dehydrogenase activity"/>
    <property type="evidence" value="ECO:0007669"/>
    <property type="project" value="TreeGrafter"/>
</dbReference>
<dbReference type="InterPro" id="IPR009100">
    <property type="entry name" value="AcylCoA_DH/oxidase_NM_dom_sf"/>
</dbReference>
<evidence type="ECO:0000259" key="3">
    <source>
        <dbReference type="Pfam" id="PF02771"/>
    </source>
</evidence>
<comment type="similarity">
    <text evidence="2">Belongs to the HpaH/HsaA monooxygenase family.</text>
</comment>
<organism evidence="5 6">
    <name type="scientific">Actinoplanes philippinensis</name>
    <dbReference type="NCBI Taxonomy" id="35752"/>
    <lineage>
        <taxon>Bacteria</taxon>
        <taxon>Bacillati</taxon>
        <taxon>Actinomycetota</taxon>
        <taxon>Actinomycetes</taxon>
        <taxon>Micromonosporales</taxon>
        <taxon>Micromonosporaceae</taxon>
        <taxon>Actinoplanes</taxon>
    </lineage>
</organism>
<accession>A0A1I2EMS8</accession>
<dbReference type="InterPro" id="IPR036250">
    <property type="entry name" value="AcylCo_DH-like_C"/>
</dbReference>
<dbReference type="PANTHER" id="PTHR48083:SF19">
    <property type="entry name" value="FLAVIN-DEPENDENT MONOOXYGENASE, OXYGENASE SUBUNIT HSAA"/>
    <property type="match status" value="1"/>
</dbReference>
<dbReference type="InterPro" id="IPR046373">
    <property type="entry name" value="Acyl-CoA_Oxase/DH_mid-dom_sf"/>
</dbReference>
<dbReference type="InterPro" id="IPR037069">
    <property type="entry name" value="AcylCoA_DH/ox_N_sf"/>
</dbReference>
<reference evidence="5 6" key="1">
    <citation type="submission" date="2016-10" db="EMBL/GenBank/DDBJ databases">
        <authorList>
            <person name="de Groot N.N."/>
        </authorList>
    </citation>
    <scope>NUCLEOTIDE SEQUENCE [LARGE SCALE GENOMIC DNA]</scope>
    <source>
        <strain evidence="5 6">DSM 43019</strain>
    </source>
</reference>
<dbReference type="STRING" id="35752.SAMN05421541_104552"/>
<dbReference type="SUPFAM" id="SSF47203">
    <property type="entry name" value="Acyl-CoA dehydrogenase C-terminal domain-like"/>
    <property type="match status" value="1"/>
</dbReference>
<evidence type="ECO:0000313" key="6">
    <source>
        <dbReference type="Proteomes" id="UP000199645"/>
    </source>
</evidence>
<dbReference type="PIRSF" id="PIRSF016578">
    <property type="entry name" value="HsaA"/>
    <property type="match status" value="1"/>
</dbReference>
<dbReference type="SUPFAM" id="SSF56645">
    <property type="entry name" value="Acyl-CoA dehydrogenase NM domain-like"/>
    <property type="match status" value="1"/>
</dbReference>
<keyword evidence="6" id="KW-1185">Reference proteome</keyword>
<dbReference type="GO" id="GO:0033539">
    <property type="term" value="P:fatty acid beta-oxidation using acyl-CoA dehydrogenase"/>
    <property type="evidence" value="ECO:0007669"/>
    <property type="project" value="TreeGrafter"/>
</dbReference>
<dbReference type="GO" id="GO:0005737">
    <property type="term" value="C:cytoplasm"/>
    <property type="evidence" value="ECO:0007669"/>
    <property type="project" value="TreeGrafter"/>
</dbReference>
<dbReference type="AlphaFoldDB" id="A0A1I2EMS8"/>
<evidence type="ECO:0000256" key="2">
    <source>
        <dbReference type="ARBA" id="ARBA00049661"/>
    </source>
</evidence>
<dbReference type="GO" id="GO:0050660">
    <property type="term" value="F:flavin adenine dinucleotide binding"/>
    <property type="evidence" value="ECO:0007669"/>
    <property type="project" value="InterPro"/>
</dbReference>
<dbReference type="PANTHER" id="PTHR48083">
    <property type="entry name" value="MEDIUM-CHAIN SPECIFIC ACYL-COA DEHYDROGENASE, MITOCHONDRIAL-RELATED"/>
    <property type="match status" value="1"/>
</dbReference>
<dbReference type="Pfam" id="PF02771">
    <property type="entry name" value="Acyl-CoA_dh_N"/>
    <property type="match status" value="1"/>
</dbReference>